<evidence type="ECO:0000313" key="1">
    <source>
        <dbReference type="EMBL" id="CBI31888.3"/>
    </source>
</evidence>
<evidence type="ECO:0000313" key="2">
    <source>
        <dbReference type="Proteomes" id="UP000009183"/>
    </source>
</evidence>
<protein>
    <submittedName>
        <fullName evidence="1">Uncharacterized protein</fullName>
    </submittedName>
</protein>
<keyword evidence="2" id="KW-1185">Reference proteome</keyword>
<dbReference type="EMBL" id="FN596001">
    <property type="protein sequence ID" value="CBI31888.3"/>
    <property type="molecule type" value="Genomic_DNA"/>
</dbReference>
<organism evidence="1 2">
    <name type="scientific">Vitis vinifera</name>
    <name type="common">Grape</name>
    <dbReference type="NCBI Taxonomy" id="29760"/>
    <lineage>
        <taxon>Eukaryota</taxon>
        <taxon>Viridiplantae</taxon>
        <taxon>Streptophyta</taxon>
        <taxon>Embryophyta</taxon>
        <taxon>Tracheophyta</taxon>
        <taxon>Spermatophyta</taxon>
        <taxon>Magnoliopsida</taxon>
        <taxon>eudicotyledons</taxon>
        <taxon>Gunneridae</taxon>
        <taxon>Pentapetalae</taxon>
        <taxon>rosids</taxon>
        <taxon>Vitales</taxon>
        <taxon>Vitaceae</taxon>
        <taxon>Viteae</taxon>
        <taxon>Vitis</taxon>
    </lineage>
</organism>
<proteinExistence type="predicted"/>
<reference evidence="2" key="1">
    <citation type="journal article" date="2007" name="Nature">
        <title>The grapevine genome sequence suggests ancestral hexaploidization in major angiosperm phyla.</title>
        <authorList>
            <consortium name="The French-Italian Public Consortium for Grapevine Genome Characterization."/>
            <person name="Jaillon O."/>
            <person name="Aury J.-M."/>
            <person name="Noel B."/>
            <person name="Policriti A."/>
            <person name="Clepet C."/>
            <person name="Casagrande A."/>
            <person name="Choisne N."/>
            <person name="Aubourg S."/>
            <person name="Vitulo N."/>
            <person name="Jubin C."/>
            <person name="Vezzi A."/>
            <person name="Legeai F."/>
            <person name="Hugueney P."/>
            <person name="Dasilva C."/>
            <person name="Horner D."/>
            <person name="Mica E."/>
            <person name="Jublot D."/>
            <person name="Poulain J."/>
            <person name="Bruyere C."/>
            <person name="Billault A."/>
            <person name="Segurens B."/>
            <person name="Gouyvenoux M."/>
            <person name="Ugarte E."/>
            <person name="Cattonaro F."/>
            <person name="Anthouard V."/>
            <person name="Vico V."/>
            <person name="Del Fabbro C."/>
            <person name="Alaux M."/>
            <person name="Di Gaspero G."/>
            <person name="Dumas V."/>
            <person name="Felice N."/>
            <person name="Paillard S."/>
            <person name="Juman I."/>
            <person name="Moroldo M."/>
            <person name="Scalabrin S."/>
            <person name="Canaguier A."/>
            <person name="Le Clainche I."/>
            <person name="Malacrida G."/>
            <person name="Durand E."/>
            <person name="Pesole G."/>
            <person name="Laucou V."/>
            <person name="Chatelet P."/>
            <person name="Merdinoglu D."/>
            <person name="Delledonne M."/>
            <person name="Pezzotti M."/>
            <person name="Lecharny A."/>
            <person name="Scarpelli C."/>
            <person name="Artiguenave F."/>
            <person name="Pe M.E."/>
            <person name="Valle G."/>
            <person name="Morgante M."/>
            <person name="Caboche M."/>
            <person name="Adam-Blondon A.-F."/>
            <person name="Weissenbach J."/>
            <person name="Quetier F."/>
            <person name="Wincker P."/>
        </authorList>
    </citation>
    <scope>NUCLEOTIDE SEQUENCE [LARGE SCALE GENOMIC DNA]</scope>
    <source>
        <strain evidence="2">cv. Pinot noir / PN40024</strain>
    </source>
</reference>
<accession>D7TN15</accession>
<sequence>MVVNHLHVGGEITGRRGQHGAAKKWNKIAVEGMDPLSVVVLEWATGFLAAEESCSSMEDERSKA</sequence>
<dbReference type="HOGENOM" id="CLU_2872217_0_0_1"/>
<dbReference type="InParanoid" id="D7TN15"/>
<dbReference type="PaxDb" id="29760-VIT_02s0154g00120.t01"/>
<gene>
    <name evidence="1" type="ordered locus">VIT_02s0154g00120</name>
</gene>
<dbReference type="AlphaFoldDB" id="D7TN15"/>
<dbReference type="Proteomes" id="UP000009183">
    <property type="component" value="Chromosome 2"/>
</dbReference>
<name>D7TN15_VITVI</name>